<comment type="subunit">
    <text evidence="5">Homodimer. The dihydroxyacetone kinase complex is composed of a homodimer of DhaM, a homodimer of DhaK and the subunit DhaL.</text>
</comment>
<dbReference type="AlphaFoldDB" id="A0A7T7MB41"/>
<keyword evidence="8" id="KW-1185">Reference proteome</keyword>
<evidence type="ECO:0000313" key="7">
    <source>
        <dbReference type="EMBL" id="QQM68216.1"/>
    </source>
</evidence>
<evidence type="ECO:0000313" key="8">
    <source>
        <dbReference type="Proteomes" id="UP000595895"/>
    </source>
</evidence>
<comment type="catalytic activity">
    <reaction evidence="1">
        <text>dihydroxyacetone + phosphoenolpyruvate = dihydroxyacetone phosphate + pyruvate</text>
        <dbReference type="Rhea" id="RHEA:18381"/>
        <dbReference type="ChEBI" id="CHEBI:15361"/>
        <dbReference type="ChEBI" id="CHEBI:16016"/>
        <dbReference type="ChEBI" id="CHEBI:57642"/>
        <dbReference type="ChEBI" id="CHEBI:58702"/>
        <dbReference type="EC" id="2.7.1.121"/>
    </reaction>
</comment>
<dbReference type="PANTHER" id="PTHR38594">
    <property type="entry name" value="PEP-DEPENDENT DIHYDROXYACETONE KINASE, PHOSPHORYL DONOR SUBUNIT DHAM"/>
    <property type="match status" value="1"/>
</dbReference>
<organism evidence="7 8">
    <name type="scientific">Actinomyces weissii</name>
    <dbReference type="NCBI Taxonomy" id="675090"/>
    <lineage>
        <taxon>Bacteria</taxon>
        <taxon>Bacillati</taxon>
        <taxon>Actinomycetota</taxon>
        <taxon>Actinomycetes</taxon>
        <taxon>Actinomycetales</taxon>
        <taxon>Actinomycetaceae</taxon>
        <taxon>Actinomyces</taxon>
    </lineage>
</organism>
<evidence type="ECO:0000256" key="4">
    <source>
        <dbReference type="ARBA" id="ARBA00022679"/>
    </source>
</evidence>
<dbReference type="GO" id="GO:0019563">
    <property type="term" value="P:glycerol catabolic process"/>
    <property type="evidence" value="ECO:0007669"/>
    <property type="project" value="InterPro"/>
</dbReference>
<dbReference type="InterPro" id="IPR004701">
    <property type="entry name" value="PTS_EIIA_man-typ"/>
</dbReference>
<evidence type="ECO:0000256" key="2">
    <source>
        <dbReference type="ARBA" id="ARBA00002788"/>
    </source>
</evidence>
<accession>A0A7T7MB41</accession>
<comment type="function">
    <text evidence="2">Component of the dihydroxyacetone kinase complex, which is responsible for the phosphoenolpyruvate (PEP)-dependent phosphorylation of dihydroxyacetone. DhaM serves as the phosphoryl donor. Is phosphorylated by phosphoenolpyruvate in an EI- and HPr-dependent reaction, and a phosphorelay system on histidine residues finally leads to phosphoryl transfer to DhaL and dihydroxyacetone.</text>
</comment>
<dbReference type="PROSITE" id="PS51096">
    <property type="entry name" value="PTS_EIIA_TYPE_4"/>
    <property type="match status" value="1"/>
</dbReference>
<dbReference type="GO" id="GO:0047324">
    <property type="term" value="F:phosphoenolpyruvate-glycerone phosphotransferase activity"/>
    <property type="evidence" value="ECO:0007669"/>
    <property type="project" value="UniProtKB-EC"/>
</dbReference>
<dbReference type="GO" id="GO:0009401">
    <property type="term" value="P:phosphoenolpyruvate-dependent sugar phosphotransferase system"/>
    <property type="evidence" value="ECO:0007669"/>
    <property type="project" value="InterPro"/>
</dbReference>
<dbReference type="RefSeq" id="WP_200277852.1">
    <property type="nucleotide sequence ID" value="NZ_CP066802.1"/>
</dbReference>
<dbReference type="Pfam" id="PF03610">
    <property type="entry name" value="EIIA-man"/>
    <property type="match status" value="1"/>
</dbReference>
<dbReference type="KEGG" id="awe:JG540_05190"/>
<dbReference type="InterPro" id="IPR036662">
    <property type="entry name" value="PTS_EIIA_man-typ_sf"/>
</dbReference>
<dbReference type="EC" id="2.7.1.121" evidence="3"/>
<dbReference type="PANTHER" id="PTHR38594:SF1">
    <property type="entry name" value="PEP-DEPENDENT DIHYDROXYACETONE KINASE, PHOSPHORYL DONOR SUBUNIT DHAM"/>
    <property type="match status" value="1"/>
</dbReference>
<keyword evidence="7" id="KW-0418">Kinase</keyword>
<dbReference type="Proteomes" id="UP000595895">
    <property type="component" value="Chromosome"/>
</dbReference>
<name>A0A7T7MB41_9ACTO</name>
<protein>
    <recommendedName>
        <fullName evidence="3">phosphoenolpyruvate--glycerone phosphotransferase</fullName>
        <ecNumber evidence="3">2.7.1.121</ecNumber>
    </recommendedName>
</protein>
<evidence type="ECO:0000259" key="6">
    <source>
        <dbReference type="PROSITE" id="PS51096"/>
    </source>
</evidence>
<dbReference type="SUPFAM" id="SSF53062">
    <property type="entry name" value="PTS system fructose IIA component-like"/>
    <property type="match status" value="1"/>
</dbReference>
<dbReference type="GO" id="GO:0016020">
    <property type="term" value="C:membrane"/>
    <property type="evidence" value="ECO:0007669"/>
    <property type="project" value="InterPro"/>
</dbReference>
<proteinExistence type="predicted"/>
<reference evidence="7 8" key="1">
    <citation type="submission" date="2020-12" db="EMBL/GenBank/DDBJ databases">
        <authorList>
            <person name="Zhou J."/>
        </authorList>
    </citation>
    <scope>NUCLEOTIDE SEQUENCE [LARGE SCALE GENOMIC DNA]</scope>
    <source>
        <strain evidence="7 8">CCUG 61299</strain>
    </source>
</reference>
<evidence type="ECO:0000256" key="3">
    <source>
        <dbReference type="ARBA" id="ARBA00012095"/>
    </source>
</evidence>
<sequence>MTGIVLVSHSLPLAQAALDLARGLVPGLEVPVELAAGLEGGELGTDAVAVAEAVARADDGGGVLVLADLGSGVLSALTALELLDPELAPRVRLSPAPLVEGLVGAYAAAGTGRSLEQVAQEAETAVEAKRQQVLGG</sequence>
<evidence type="ECO:0000256" key="1">
    <source>
        <dbReference type="ARBA" id="ARBA00001113"/>
    </source>
</evidence>
<dbReference type="Gene3D" id="3.40.50.510">
    <property type="entry name" value="Phosphotransferase system, mannose-type IIA component"/>
    <property type="match status" value="1"/>
</dbReference>
<keyword evidence="4" id="KW-0808">Transferase</keyword>
<dbReference type="NCBIfam" id="TIGR02364">
    <property type="entry name" value="dha_pts"/>
    <property type="match status" value="1"/>
</dbReference>
<gene>
    <name evidence="7" type="ORF">JG540_05190</name>
</gene>
<evidence type="ECO:0000256" key="5">
    <source>
        <dbReference type="ARBA" id="ARBA00046577"/>
    </source>
</evidence>
<dbReference type="InterPro" id="IPR039643">
    <property type="entry name" value="DhaM"/>
</dbReference>
<dbReference type="InterPro" id="IPR012844">
    <property type="entry name" value="DhaM_N"/>
</dbReference>
<feature type="domain" description="PTS EIIA type-4" evidence="6">
    <location>
        <begin position="1"/>
        <end position="133"/>
    </location>
</feature>
<dbReference type="EMBL" id="CP066802">
    <property type="protein sequence ID" value="QQM68216.1"/>
    <property type="molecule type" value="Genomic_DNA"/>
</dbReference>